<protein>
    <submittedName>
        <fullName evidence="1">Uncharacterized protein</fullName>
    </submittedName>
</protein>
<dbReference type="RefSeq" id="WP_016534521.1">
    <property type="nucleotide sequence ID" value="NZ_CP030096.1"/>
</dbReference>
<dbReference type="AlphaFoldDB" id="A0A849CH88"/>
<dbReference type="Proteomes" id="UP000540079">
    <property type="component" value="Unassembled WGS sequence"/>
</dbReference>
<gene>
    <name evidence="1" type="ORF">C2800_04950</name>
</gene>
<proteinExistence type="predicted"/>
<sequence length="71" mass="8398">MKFDDGKVETIKLDEASSGSSDVRFIYNDKDVKKFSEKLKKSKKLILEFSFYDFGRFQFNFNVEGLDWGHF</sequence>
<organism evidence="1 2">
    <name type="scientific">Pasteurella multocida</name>
    <dbReference type="NCBI Taxonomy" id="747"/>
    <lineage>
        <taxon>Bacteria</taxon>
        <taxon>Pseudomonadati</taxon>
        <taxon>Pseudomonadota</taxon>
        <taxon>Gammaproteobacteria</taxon>
        <taxon>Pasteurellales</taxon>
        <taxon>Pasteurellaceae</taxon>
        <taxon>Pasteurella</taxon>
    </lineage>
</organism>
<reference evidence="1 2" key="1">
    <citation type="journal article" date="2018" name="Front. Microbiol.">
        <title>Genetic and Phylogenetic Characteristics of Pasteurella multocida Isolates From Different Host Species.</title>
        <authorList>
            <person name="Peng Z."/>
            <person name="Liang W."/>
            <person name="Wang F."/>
            <person name="Xu Z."/>
            <person name="Xie Z."/>
            <person name="Lian Z."/>
            <person name="Hua L."/>
            <person name="Zhou R."/>
            <person name="Chen H."/>
            <person name="Wu B."/>
        </authorList>
    </citation>
    <scope>NUCLEOTIDE SEQUENCE [LARGE SCALE GENOMIC DNA]</scope>
    <source>
        <strain evidence="1 2">HNA06</strain>
    </source>
</reference>
<evidence type="ECO:0000313" key="1">
    <source>
        <dbReference type="EMBL" id="NNI78771.1"/>
    </source>
</evidence>
<evidence type="ECO:0000313" key="2">
    <source>
        <dbReference type="Proteomes" id="UP000540079"/>
    </source>
</evidence>
<comment type="caution">
    <text evidence="1">The sequence shown here is derived from an EMBL/GenBank/DDBJ whole genome shotgun (WGS) entry which is preliminary data.</text>
</comment>
<dbReference type="EMBL" id="PPVL01000004">
    <property type="protein sequence ID" value="NNI78771.1"/>
    <property type="molecule type" value="Genomic_DNA"/>
</dbReference>
<accession>A0A849CH88</accession>
<name>A0A849CH88_PASMD</name>